<gene>
    <name evidence="3" type="ORF">PG915_08055</name>
</gene>
<evidence type="ECO:0000259" key="2">
    <source>
        <dbReference type="Pfam" id="PF07811"/>
    </source>
</evidence>
<feature type="domain" description="TadE-like" evidence="2">
    <location>
        <begin position="11"/>
        <end position="53"/>
    </location>
</feature>
<organism evidence="3">
    <name type="scientific">Vibrio chaetopteri</name>
    <dbReference type="NCBI Taxonomy" id="3016528"/>
    <lineage>
        <taxon>Bacteria</taxon>
        <taxon>Pseudomonadati</taxon>
        <taxon>Pseudomonadota</taxon>
        <taxon>Gammaproteobacteria</taxon>
        <taxon>Vibrionales</taxon>
        <taxon>Vibrionaceae</taxon>
        <taxon>Vibrio</taxon>
    </lineage>
</organism>
<feature type="transmembrane region" description="Helical" evidence="1">
    <location>
        <begin position="12"/>
        <end position="39"/>
    </location>
</feature>
<keyword evidence="1" id="KW-0472">Membrane</keyword>
<keyword evidence="1" id="KW-0812">Transmembrane</keyword>
<protein>
    <submittedName>
        <fullName evidence="3">TadE family protein</fullName>
    </submittedName>
</protein>
<keyword evidence="1" id="KW-1133">Transmembrane helix</keyword>
<dbReference type="Pfam" id="PF07811">
    <property type="entry name" value="TadE"/>
    <property type="match status" value="1"/>
</dbReference>
<sequence length="144" mass="15548">MRYKAPDNQRGLAVIELVLVTPLIIIFMALFLEVGSFFIDHQTLNKMVRNGARHAVTEVYGTVGGGIADTDEIKNLVVYGVRSGGTESLLDGVTVDDVTVVEAGSLITVSANYTYSPLYSTIPFLTQALSVTMSASAIMEKRDD</sequence>
<dbReference type="RefSeq" id="WP_353496059.1">
    <property type="nucleotide sequence ID" value="NZ_CP115920.1"/>
</dbReference>
<dbReference type="EMBL" id="CP115920">
    <property type="protein sequence ID" value="XCD14571.1"/>
    <property type="molecule type" value="Genomic_DNA"/>
</dbReference>
<accession>A0AAU8BEZ8</accession>
<dbReference type="InterPro" id="IPR012495">
    <property type="entry name" value="TadE-like_dom"/>
</dbReference>
<dbReference type="AlphaFoldDB" id="A0AAU8BEZ8"/>
<proteinExistence type="predicted"/>
<evidence type="ECO:0000256" key="1">
    <source>
        <dbReference type="SAM" id="Phobius"/>
    </source>
</evidence>
<reference evidence="3" key="1">
    <citation type="submission" date="2023-01" db="EMBL/GenBank/DDBJ databases">
        <title>Vibrio sp. CB1-14 genome sequencing.</title>
        <authorList>
            <person name="Otstavnykh N."/>
            <person name="Isaeva M."/>
            <person name="Meleshko D."/>
        </authorList>
    </citation>
    <scope>NUCLEOTIDE SEQUENCE</scope>
    <source>
        <strain evidence="3">CB1-14</strain>
    </source>
</reference>
<evidence type="ECO:0000313" key="3">
    <source>
        <dbReference type="EMBL" id="XCD14571.1"/>
    </source>
</evidence>
<dbReference type="KEGG" id="vck:PG915_08055"/>
<name>A0AAU8BEZ8_9VIBR</name>